<comment type="function">
    <text evidence="2">Catalyzes the formation of N(4)-acetylcytidine (ac(4)C) at the wobble position of elongator tRNA(Met), using acetate and ATP as substrates. First activates an acetate ion to form acetyladenylate (Ac-AMP) and then transfers the acetyl group to tRNA to form ac(4)C34.</text>
</comment>
<feature type="binding site" evidence="2">
    <location>
        <begin position="7"/>
        <end position="20"/>
    </location>
    <ligand>
        <name>ATP</name>
        <dbReference type="ChEBI" id="CHEBI:30616"/>
    </ligand>
</feature>
<dbReference type="NCBIfam" id="NF010191">
    <property type="entry name" value="PRK13670.1"/>
    <property type="match status" value="1"/>
</dbReference>
<dbReference type="Pfam" id="PF05636">
    <property type="entry name" value="HIGH_NTase1"/>
    <property type="match status" value="1"/>
</dbReference>
<keyword evidence="1 2" id="KW-0819">tRNA processing</keyword>
<gene>
    <name evidence="2" type="primary">tmcAL</name>
    <name evidence="3" type="ORF">ERS852473_00297</name>
</gene>
<feature type="binding site" evidence="2">
    <location>
        <position position="170"/>
    </location>
    <ligand>
        <name>ATP</name>
        <dbReference type="ChEBI" id="CHEBI:30616"/>
    </ligand>
</feature>
<comment type="similarity">
    <text evidence="2">Belongs to the TmcAL family.</text>
</comment>
<organism evidence="3 4">
    <name type="scientific">Sarcina ventriculi</name>
    <name type="common">Clostridium ventriculi</name>
    <dbReference type="NCBI Taxonomy" id="1267"/>
    <lineage>
        <taxon>Bacteria</taxon>
        <taxon>Bacillati</taxon>
        <taxon>Bacillota</taxon>
        <taxon>Clostridia</taxon>
        <taxon>Eubacteriales</taxon>
        <taxon>Clostridiaceae</taxon>
        <taxon>Sarcina</taxon>
    </lineage>
</organism>
<dbReference type="InterPro" id="IPR014729">
    <property type="entry name" value="Rossmann-like_a/b/a_fold"/>
</dbReference>
<dbReference type="HAMAP" id="MF_01539">
    <property type="entry name" value="TmcAL"/>
    <property type="match status" value="1"/>
</dbReference>
<protein>
    <recommendedName>
        <fullName evidence="2">tRNA(Met) cytidine acetate ligase</fullName>
        <ecNumber evidence="2">6.3.4.-</ecNumber>
    </recommendedName>
</protein>
<feature type="binding site" evidence="2">
    <location>
        <position position="102"/>
    </location>
    <ligand>
        <name>ATP</name>
        <dbReference type="ChEBI" id="CHEBI:30616"/>
    </ligand>
</feature>
<keyword evidence="2" id="KW-0963">Cytoplasm</keyword>
<feature type="binding site" evidence="2">
    <location>
        <position position="195"/>
    </location>
    <ligand>
        <name>ATP</name>
        <dbReference type="ChEBI" id="CHEBI:30616"/>
    </ligand>
</feature>
<sequence>MKITGLITEYNPFHLGHEFHINSSKQKTDCDYTICIMSGNFVQRGIPAIVDKWSRTKMALLGGVDLVLELPTIYSVSSAEYFAFGAISTLNSLNIVDNICFGSECGDVTTLKKIAEILVNEPLEFKKDLKEQLNLGLSFPKARSIAIEKYIKNSNIFNIDNIEHILNSPNNILAIEYCKSLFKLKSNINPITITRQGSGYNDDNLNQDNFSSASSIRKAITEKSLESCINVLPKYAYEILKNSKISDVDRMFFYVKYKLLSNPQFLSNIPDANEGLGNKILNNIGNFNNFDEFIMSCKSKRYSYTRISRVLCQCFLSLSKEDILLSKSKPQYIRVLGLNKNGAKILKEIKKNSKIKIVNKISSKNTDPMLSIDIKATNLYSLLNNNIMHNADFKISPIILK</sequence>
<dbReference type="Gene3D" id="3.40.50.620">
    <property type="entry name" value="HUPs"/>
    <property type="match status" value="1"/>
</dbReference>
<dbReference type="RefSeq" id="WP_055257190.1">
    <property type="nucleotide sequence ID" value="NZ_CABIXL010000001.1"/>
</dbReference>
<evidence type="ECO:0000313" key="3">
    <source>
        <dbReference type="EMBL" id="CUN48538.1"/>
    </source>
</evidence>
<reference evidence="3 4" key="1">
    <citation type="submission" date="2015-09" db="EMBL/GenBank/DDBJ databases">
        <authorList>
            <consortium name="Pathogen Informatics"/>
            <person name="Wu L."/>
            <person name="Ma J."/>
        </authorList>
    </citation>
    <scope>NUCLEOTIDE SEQUENCE [LARGE SCALE GENOMIC DNA]</scope>
    <source>
        <strain evidence="3 4">2789STDY5834858</strain>
    </source>
</reference>
<evidence type="ECO:0000313" key="4">
    <source>
        <dbReference type="Proteomes" id="UP000095488"/>
    </source>
</evidence>
<dbReference type="EMBL" id="CYZR01000001">
    <property type="protein sequence ID" value="CUN48538.1"/>
    <property type="molecule type" value="Genomic_DNA"/>
</dbReference>
<comment type="caution">
    <text evidence="2">Lacks conserved residue(s) required for the propagation of feature annotation.</text>
</comment>
<keyword evidence="4" id="KW-1185">Reference proteome</keyword>
<dbReference type="PANTHER" id="PTHR37825:SF1">
    <property type="entry name" value="TRNA(MET) CYTIDINE ACETATE LIGASE"/>
    <property type="match status" value="1"/>
</dbReference>
<proteinExistence type="inferred from homology"/>
<dbReference type="InterPro" id="IPR008513">
    <property type="entry name" value="tRNA(Met)_cyd_acetate_ligase"/>
</dbReference>
<accession>A0ABP2AQ30</accession>
<keyword evidence="2" id="KW-0067">ATP-binding</keyword>
<evidence type="ECO:0000256" key="1">
    <source>
        <dbReference type="ARBA" id="ARBA00022694"/>
    </source>
</evidence>
<dbReference type="PANTHER" id="PTHR37825">
    <property type="entry name" value="TRNA(MET) CYTIDINE ACETATE LIGASE"/>
    <property type="match status" value="1"/>
</dbReference>
<comment type="caution">
    <text evidence="3">The sequence shown here is derived from an EMBL/GenBank/DDBJ whole genome shotgun (WGS) entry which is preliminary data.</text>
</comment>
<dbReference type="SUPFAM" id="SSF52374">
    <property type="entry name" value="Nucleotidylyl transferase"/>
    <property type="match status" value="1"/>
</dbReference>
<evidence type="ECO:0000256" key="2">
    <source>
        <dbReference type="HAMAP-Rule" id="MF_01539"/>
    </source>
</evidence>
<dbReference type="Proteomes" id="UP000095488">
    <property type="component" value="Unassembled WGS sequence"/>
</dbReference>
<keyword evidence="2" id="KW-0436">Ligase</keyword>
<name>A0ABP2AQ30_SARVE</name>
<dbReference type="EC" id="6.3.4.-" evidence="2"/>
<keyword evidence="2" id="KW-0694">RNA-binding</keyword>
<keyword evidence="2" id="KW-0820">tRNA-binding</keyword>
<keyword evidence="2" id="KW-0547">Nucleotide-binding</keyword>
<comment type="subcellular location">
    <subcellularLocation>
        <location evidence="2">Cytoplasm</location>
    </subcellularLocation>
</comment>
<comment type="catalytic activity">
    <reaction evidence="2">
        <text>cytidine(34) in elongator tRNA(Met) + acetate + ATP = N(4)-acetylcytidine(34) in elongator tRNA(Met) + AMP + diphosphate</text>
        <dbReference type="Rhea" id="RHEA:58144"/>
        <dbReference type="Rhea" id="RHEA-COMP:10693"/>
        <dbReference type="Rhea" id="RHEA-COMP:10694"/>
        <dbReference type="ChEBI" id="CHEBI:30089"/>
        <dbReference type="ChEBI" id="CHEBI:30616"/>
        <dbReference type="ChEBI" id="CHEBI:33019"/>
        <dbReference type="ChEBI" id="CHEBI:74900"/>
        <dbReference type="ChEBI" id="CHEBI:82748"/>
        <dbReference type="ChEBI" id="CHEBI:456215"/>
    </reaction>
</comment>